<feature type="transmembrane region" description="Helical" evidence="1">
    <location>
        <begin position="796"/>
        <end position="817"/>
    </location>
</feature>
<keyword evidence="1" id="KW-0812">Transmembrane</keyword>
<dbReference type="Proteomes" id="UP000078546">
    <property type="component" value="Unassembled WGS sequence"/>
</dbReference>
<sequence>MSNKRKEFTLTELAEKYTFFEESDLYKFYQEVDKTYKGVENNNFCNKVLLSGVEDPVIITFLKSILRGLYPLLNNENFPIVNNINSQDKHCIYLKYWLYDQLIINNFHGYDIKIIFDFLEKHKNACIKAKSPEKSCVFYNLTLEDIDDIKNLYAYSELFYETKIKNFREISKDKKYLNYFKRGFDLYRRSKIKCLSARSKEFCKEFNDYKSIYEDYKKQSAFLSCQEHFLDTLYNEDTSSSEEALLKVGTPKETVDSDFYELLKKDDLLEKSHLSKFYESLNEGYGTHNDSSCTSLSEYSLKEKTTICELLGHVENILEKWDKIYTPHQELSSNKACDYMNYWFYDRLSHVDATMCDIEIFYFLWHKYARAKHPPKKTCYNKEYSGLSKKQLRNKKTLFDFLEYYDYIKDELNKDKNENQSDYCKYIKGIFQLYKDMERKNISHSYSEELKLFHMKFVPNDELHFLEEKCPDMCLEFVFNKKLKTLCPFEEKSLSEEQKEKLKACEHLKSSSDRGHIDEKYEKVFFFYNITNLTTYNIYKELNEEAKTDNSYSICERLIPFNDIHCGIYDLCIKVVRNLKKLSRMENKKRTDRCEFITHWVYDEIRKIPNIFSNNSYGTDAIREFFNAVYDILRKLDITNCFFNTININFDEQKEKKYLHDYFKNYNKIKNEIVCNNTECEKYCEYVTSINELYGKYINRCCYCFKFHGCKERYPDYFKCDDIYNPHNIFEKLKCNQIEKFRKGMVKVGKSNFADDHVLWLTDKYGKEEKTLLKLEKIDSSSTPEKICSEITCDPFYVAAIGAFGLMGFFLLFFILYKLTPLGSYFHNRGTRKKRNHFQKRYKTFLDDDVEFKHGNMKNRRMSLAYHQVRRPIE</sequence>
<gene>
    <name evidence="2" type="ORF">POVCU1_078310</name>
</gene>
<accession>A0A1A8XF96</accession>
<evidence type="ECO:0000313" key="2">
    <source>
        <dbReference type="EMBL" id="SBT02560.1"/>
    </source>
</evidence>
<keyword evidence="1" id="KW-1133">Transmembrane helix</keyword>
<dbReference type="EMBL" id="FLQV01003522">
    <property type="protein sequence ID" value="SBT02560.1"/>
    <property type="molecule type" value="Genomic_DNA"/>
</dbReference>
<evidence type="ECO:0000313" key="3">
    <source>
        <dbReference type="Proteomes" id="UP000078546"/>
    </source>
</evidence>
<evidence type="ECO:0000256" key="1">
    <source>
        <dbReference type="SAM" id="Phobius"/>
    </source>
</evidence>
<organism evidence="2 3">
    <name type="scientific">Plasmodium ovale curtisi</name>
    <dbReference type="NCBI Taxonomy" id="864141"/>
    <lineage>
        <taxon>Eukaryota</taxon>
        <taxon>Sar</taxon>
        <taxon>Alveolata</taxon>
        <taxon>Apicomplexa</taxon>
        <taxon>Aconoidasida</taxon>
        <taxon>Haemosporida</taxon>
        <taxon>Plasmodiidae</taxon>
        <taxon>Plasmodium</taxon>
        <taxon>Plasmodium (Plasmodium)</taxon>
    </lineage>
</organism>
<dbReference type="AlphaFoldDB" id="A0A1A8XF96"/>
<proteinExistence type="predicted"/>
<reference evidence="3" key="1">
    <citation type="submission" date="2016-05" db="EMBL/GenBank/DDBJ databases">
        <authorList>
            <person name="Naeem Raeece"/>
        </authorList>
    </citation>
    <scope>NUCLEOTIDE SEQUENCE [LARGE SCALE GENOMIC DNA]</scope>
</reference>
<dbReference type="InterPro" id="IPR008780">
    <property type="entry name" value="Plasmodium_Vir"/>
</dbReference>
<keyword evidence="1" id="KW-0472">Membrane</keyword>
<protein>
    <submittedName>
        <fullName evidence="2">PIR Superfamily Protein</fullName>
    </submittedName>
</protein>
<dbReference type="Pfam" id="PF05795">
    <property type="entry name" value="Plasmodium_Vir"/>
    <property type="match status" value="3"/>
</dbReference>
<name>A0A1A8XF96_PLAOA</name>